<name>A0A0D0GMX0_9SPHI</name>
<accession>A0A0D0GMX0</accession>
<organism evidence="2 3">
    <name type="scientific">Pedobacter lusitanus</name>
    <dbReference type="NCBI Taxonomy" id="1503925"/>
    <lineage>
        <taxon>Bacteria</taxon>
        <taxon>Pseudomonadati</taxon>
        <taxon>Bacteroidota</taxon>
        <taxon>Sphingobacteriia</taxon>
        <taxon>Sphingobacteriales</taxon>
        <taxon>Sphingobacteriaceae</taxon>
        <taxon>Pedobacter</taxon>
    </lineage>
</organism>
<dbReference type="AlphaFoldDB" id="A0A0D0GMX0"/>
<dbReference type="EMBL" id="JXRA01000033">
    <property type="protein sequence ID" value="KIO77530.1"/>
    <property type="molecule type" value="Genomic_DNA"/>
</dbReference>
<protein>
    <submittedName>
        <fullName evidence="2">Contig33, whole genome shotgun sequence</fullName>
    </submittedName>
</protein>
<dbReference type="STRING" id="1503925.TH53_08815"/>
<proteinExistence type="predicted"/>
<dbReference type="SUPFAM" id="SSF55729">
    <property type="entry name" value="Acyl-CoA N-acyltransferases (Nat)"/>
    <property type="match status" value="1"/>
</dbReference>
<evidence type="ECO:0000313" key="3">
    <source>
        <dbReference type="Proteomes" id="UP000032049"/>
    </source>
</evidence>
<evidence type="ECO:0000313" key="2">
    <source>
        <dbReference type="EMBL" id="KIO77530.1"/>
    </source>
</evidence>
<dbReference type="Pfam" id="PF13673">
    <property type="entry name" value="Acetyltransf_10"/>
    <property type="match status" value="1"/>
</dbReference>
<dbReference type="InterPro" id="IPR016181">
    <property type="entry name" value="Acyl_CoA_acyltransferase"/>
</dbReference>
<feature type="domain" description="N-acetyltransferase" evidence="1">
    <location>
        <begin position="1"/>
        <end position="170"/>
    </location>
</feature>
<dbReference type="OrthoDB" id="9796381at2"/>
<keyword evidence="3" id="KW-1185">Reference proteome</keyword>
<dbReference type="InterPro" id="IPR000182">
    <property type="entry name" value="GNAT_dom"/>
</dbReference>
<dbReference type="CDD" id="cd04301">
    <property type="entry name" value="NAT_SF"/>
    <property type="match status" value="1"/>
</dbReference>
<reference evidence="2 3" key="1">
    <citation type="submission" date="2015-01" db="EMBL/GenBank/DDBJ databases">
        <title>Draft genome sequence of Pedobacter sp. NL19 isolated from sludge of an effluent treatment pond in an abandoned uranium mine.</title>
        <authorList>
            <person name="Santos T."/>
            <person name="Caetano T."/>
            <person name="Covas C."/>
            <person name="Cruz A."/>
            <person name="Mendo S."/>
        </authorList>
    </citation>
    <scope>NUCLEOTIDE SEQUENCE [LARGE SCALE GENOMIC DNA]</scope>
    <source>
        <strain evidence="2 3">NL19</strain>
    </source>
</reference>
<dbReference type="PROSITE" id="PS51186">
    <property type="entry name" value="GNAT"/>
    <property type="match status" value="1"/>
</dbReference>
<evidence type="ECO:0000259" key="1">
    <source>
        <dbReference type="PROSITE" id="PS51186"/>
    </source>
</evidence>
<dbReference type="PANTHER" id="PTHR43617">
    <property type="entry name" value="L-AMINO ACID N-ACETYLTRANSFERASE"/>
    <property type="match status" value="1"/>
</dbReference>
<dbReference type="Gene3D" id="3.40.630.30">
    <property type="match status" value="1"/>
</dbReference>
<dbReference type="GO" id="GO:0016747">
    <property type="term" value="F:acyltransferase activity, transferring groups other than amino-acyl groups"/>
    <property type="evidence" value="ECO:0007669"/>
    <property type="project" value="InterPro"/>
</dbReference>
<dbReference type="RefSeq" id="WP_041880823.1">
    <property type="nucleotide sequence ID" value="NZ_CP157278.1"/>
</dbReference>
<sequence length="173" mass="19372">MPITKATITDVPELNLLVNSAYRGEESKKGWTTEADLLGGIRIDEETLRAYFSNEAVSILKYTDDQGQISGSVYLEIKGPKLYLGMFSVSPVLQGGGIGRALLEEAENQARQHHCDTITMTVISSRKELIEWYERRGYSFTGEIQPFEGDGIFGEIKQPIEFIVMEKTFNPEA</sequence>
<comment type="caution">
    <text evidence="2">The sequence shown here is derived from an EMBL/GenBank/DDBJ whole genome shotgun (WGS) entry which is preliminary data.</text>
</comment>
<dbReference type="InterPro" id="IPR050276">
    <property type="entry name" value="MshD_Acetyltransferase"/>
</dbReference>
<gene>
    <name evidence="2" type="ORF">TH53_08815</name>
</gene>
<dbReference type="PANTHER" id="PTHR43617:SF9">
    <property type="entry name" value="GNAT FAMILY ACETYLTRANSFERASE"/>
    <property type="match status" value="1"/>
</dbReference>
<dbReference type="Proteomes" id="UP000032049">
    <property type="component" value="Unassembled WGS sequence"/>
</dbReference>